<dbReference type="STRING" id="2020962.A0A2N1JEJ0"/>
<evidence type="ECO:0000256" key="2">
    <source>
        <dbReference type="ARBA" id="ARBA00007296"/>
    </source>
</evidence>
<feature type="transmembrane region" description="Helical" evidence="11">
    <location>
        <begin position="582"/>
        <end position="610"/>
    </location>
</feature>
<feature type="transmembrane region" description="Helical" evidence="11">
    <location>
        <begin position="622"/>
        <end position="647"/>
    </location>
</feature>
<feature type="transmembrane region" description="Helical" evidence="11">
    <location>
        <begin position="540"/>
        <end position="562"/>
    </location>
</feature>
<evidence type="ECO:0000256" key="1">
    <source>
        <dbReference type="ARBA" id="ARBA00004141"/>
    </source>
</evidence>
<keyword evidence="4 11" id="KW-0812">Transmembrane</keyword>
<evidence type="ECO:0000259" key="12">
    <source>
        <dbReference type="Pfam" id="PF00137"/>
    </source>
</evidence>
<dbReference type="CDD" id="cd18178">
    <property type="entry name" value="ATP-synt_Vo_c_ATP6F_rpt2"/>
    <property type="match status" value="1"/>
</dbReference>
<evidence type="ECO:0000313" key="14">
    <source>
        <dbReference type="Proteomes" id="UP000232875"/>
    </source>
</evidence>
<evidence type="ECO:0000256" key="7">
    <source>
        <dbReference type="ARBA" id="ARBA00023065"/>
    </source>
</evidence>
<keyword evidence="3" id="KW-0813">Transport</keyword>
<dbReference type="GO" id="GO:0046961">
    <property type="term" value="F:proton-transporting ATPase activity, rotational mechanism"/>
    <property type="evidence" value="ECO:0007669"/>
    <property type="project" value="InterPro"/>
</dbReference>
<proteinExistence type="inferred from homology"/>
<dbReference type="AlphaFoldDB" id="A0A2N1JEJ0"/>
<evidence type="ECO:0000256" key="10">
    <source>
        <dbReference type="ARBA" id="ARBA00046480"/>
    </source>
</evidence>
<evidence type="ECO:0000256" key="6">
    <source>
        <dbReference type="ARBA" id="ARBA00022989"/>
    </source>
</evidence>
<dbReference type="Pfam" id="PF00137">
    <property type="entry name" value="ATP-synt_C"/>
    <property type="match status" value="2"/>
</dbReference>
<feature type="domain" description="V-ATPase proteolipid subunit C-like" evidence="12">
    <location>
        <begin position="588"/>
        <end position="647"/>
    </location>
</feature>
<feature type="transmembrane region" description="Helical" evidence="11">
    <location>
        <begin position="497"/>
        <end position="528"/>
    </location>
</feature>
<comment type="subcellular location">
    <subcellularLocation>
        <location evidence="1">Membrane</location>
        <topology evidence="1">Multi-pass membrane protein</topology>
    </subcellularLocation>
</comment>
<dbReference type="CDD" id="cd18177">
    <property type="entry name" value="ATP-synt_Vo_c_ATP6F_rpt1"/>
    <property type="match status" value="1"/>
</dbReference>
<evidence type="ECO:0000256" key="4">
    <source>
        <dbReference type="ARBA" id="ARBA00022692"/>
    </source>
</evidence>
<dbReference type="InterPro" id="IPR035921">
    <property type="entry name" value="F/V-ATP_Csub_sf"/>
</dbReference>
<dbReference type="Proteomes" id="UP000232875">
    <property type="component" value="Unassembled WGS sequence"/>
</dbReference>
<dbReference type="GO" id="GO:0033179">
    <property type="term" value="C:proton-transporting V-type ATPase, V0 domain"/>
    <property type="evidence" value="ECO:0007669"/>
    <property type="project" value="InterPro"/>
</dbReference>
<evidence type="ECO:0000256" key="8">
    <source>
        <dbReference type="ARBA" id="ARBA00023136"/>
    </source>
</evidence>
<comment type="subunit">
    <text evidence="10">V-ATPase is a heteromultimeric enzyme composed of a peripheral catalytic V1 complex (components A to H) attached to an integral membrane V0 proton pore complex (components: a, c, c', c'', d, e, f and VOA1). The decameric c-ring forms the proton-conducting pore, and is composed of eight proteolipid subunits c, one subunit c' and one subunit c''.</text>
</comment>
<evidence type="ECO:0000256" key="11">
    <source>
        <dbReference type="SAM" id="Phobius"/>
    </source>
</evidence>
<comment type="function">
    <text evidence="9">Proton-conducting pore forming subunit of the V0 complex of vacuolar(H+)-ATPase (V-ATPase), a multisubunit enzyme composed of a peripheral complex (V1) that hydrolyzes ATP and a membrane integral complex (V0) that translocates protons. V-ATPase is responsible for acidifying and maintaining the pH of intracellular compartments.</text>
</comment>
<gene>
    <name evidence="13" type="ORF">MVES_001064</name>
</gene>
<organism evidence="13 14">
    <name type="scientific">Malassezia vespertilionis</name>
    <dbReference type="NCBI Taxonomy" id="2020962"/>
    <lineage>
        <taxon>Eukaryota</taxon>
        <taxon>Fungi</taxon>
        <taxon>Dikarya</taxon>
        <taxon>Basidiomycota</taxon>
        <taxon>Ustilaginomycotina</taxon>
        <taxon>Malasseziomycetes</taxon>
        <taxon>Malasseziales</taxon>
        <taxon>Malasseziaceae</taxon>
        <taxon>Malassezia</taxon>
    </lineage>
</organism>
<reference evidence="13 14" key="1">
    <citation type="submission" date="2017-10" db="EMBL/GenBank/DDBJ databases">
        <title>A novel species of cold-tolerant Malassezia isolated from bats.</title>
        <authorList>
            <person name="Lorch J.M."/>
            <person name="Palmer J.M."/>
            <person name="Vanderwolf K.J."/>
            <person name="Schmidt K.Z."/>
            <person name="Verant M.L."/>
            <person name="Weller T.J."/>
            <person name="Blehert D.S."/>
        </authorList>
    </citation>
    <scope>NUCLEOTIDE SEQUENCE [LARGE SCALE GENOMIC DNA]</scope>
    <source>
        <strain evidence="13 14">NWHC:44797-103</strain>
    </source>
</reference>
<dbReference type="PRINTS" id="PR00122">
    <property type="entry name" value="VACATPASE"/>
</dbReference>
<dbReference type="FunFam" id="1.20.120.610:FF:000002">
    <property type="entry name" value="V-type proton ATPase proteolipid subunit"/>
    <property type="match status" value="1"/>
</dbReference>
<feature type="transmembrane region" description="Helical" evidence="11">
    <location>
        <begin position="283"/>
        <end position="302"/>
    </location>
</feature>
<feature type="domain" description="V-ATPase proteolipid subunit C-like" evidence="12">
    <location>
        <begin position="501"/>
        <end position="559"/>
    </location>
</feature>
<evidence type="ECO:0000256" key="9">
    <source>
        <dbReference type="ARBA" id="ARBA00045519"/>
    </source>
</evidence>
<feature type="transmembrane region" description="Helical" evidence="11">
    <location>
        <begin position="455"/>
        <end position="477"/>
    </location>
</feature>
<keyword evidence="5" id="KW-0375">Hydrogen ion transport</keyword>
<evidence type="ECO:0000313" key="13">
    <source>
        <dbReference type="EMBL" id="PKI84962.1"/>
    </source>
</evidence>
<dbReference type="PANTHER" id="PTHR10263">
    <property type="entry name" value="V-TYPE PROTON ATPASE PROTEOLIPID SUBUNIT"/>
    <property type="match status" value="1"/>
</dbReference>
<dbReference type="InterPro" id="IPR002379">
    <property type="entry name" value="ATPase_proteolipid_c-like_dom"/>
</dbReference>
<evidence type="ECO:0000256" key="5">
    <source>
        <dbReference type="ARBA" id="ARBA00022781"/>
    </source>
</evidence>
<sequence>MSRLTTQNLPETKPTTGLRLTIPLTPSRLTGISPSLPALFAGASDLSMWLDDPIVPSPLYELGACTGWNGLLSANDTGKTPTAISSRSADHSITKESRSLLQETLLPSHDERGAAWDRTPGVSPVLISSVDWWAQNTDAQFRFHRSMLDALPQLPFVRYEDQRTSLAVSVISRFLTYTSFMCMAEPSAPQPPFLHRHLLMSQRNKLPVSLAMTRCVLGALALRLPSSDGWAWSQAGLQLEQLLHEAASTSACISEAMACVTMRFKYAGRLEGYLQRTMTFDGIMQLMALLQSMWFYVVVGALSDNLRLSANSPHPGSFAFIHSHWRPNLLPDAVETLQDLTVAVSSVALYLQQHQWDGLGEEMDQYLWWSLCESLRRTLLASHALLILMRFILHATETTQTGPRSGMVSLAHAPFSIRESRHVSWKAHHWESTLAVELPAIADMFEADNVSLMGAIAYTTLGVICATLIYLAGYLVLSGSGEQFDVGGFLENTSPYVWANLGIGCCIGFSVVGAGWGIFITGASILGAGVRAPRITTKNLISIIFCEVVAIYGVIMAIVFSAKINGRLEDNIHGLWTPQNYLTGYALFWAGLTVGLCNLVCGVAVGITGANGAVADAADPQLFVKILVVEVFSSILGLFGLIVGLIMTGSAEEFS</sequence>
<dbReference type="OrthoDB" id="10264021at2759"/>
<accession>A0A2N1JEJ0</accession>
<comment type="similarity">
    <text evidence="2">Belongs to the V-ATPase proteolipid subunit family.</text>
</comment>
<dbReference type="Gene3D" id="1.20.120.610">
    <property type="entry name" value="lithium bound rotor ring of v- atpase"/>
    <property type="match status" value="1"/>
</dbReference>
<dbReference type="SUPFAM" id="SSF81333">
    <property type="entry name" value="F1F0 ATP synthase subunit C"/>
    <property type="match status" value="2"/>
</dbReference>
<keyword evidence="8 11" id="KW-0472">Membrane</keyword>
<dbReference type="EMBL" id="KZ454988">
    <property type="protein sequence ID" value="PKI84962.1"/>
    <property type="molecule type" value="Genomic_DNA"/>
</dbReference>
<keyword evidence="14" id="KW-1185">Reference proteome</keyword>
<keyword evidence="6 11" id="KW-1133">Transmembrane helix</keyword>
<dbReference type="InterPro" id="IPR000245">
    <property type="entry name" value="ATPase_proteolipid_csu"/>
</dbReference>
<evidence type="ECO:0000256" key="3">
    <source>
        <dbReference type="ARBA" id="ARBA00022448"/>
    </source>
</evidence>
<protein>
    <recommendedName>
        <fullName evidence="12">V-ATPase proteolipid subunit C-like domain-containing protein</fullName>
    </recommendedName>
</protein>
<keyword evidence="7" id="KW-0406">Ion transport</keyword>
<name>A0A2N1JEJ0_9BASI</name>
<dbReference type="GO" id="GO:0005774">
    <property type="term" value="C:vacuolar membrane"/>
    <property type="evidence" value="ECO:0007669"/>
    <property type="project" value="UniProtKB-ARBA"/>
</dbReference>